<reference evidence="2 3" key="1">
    <citation type="submission" date="2018-08" db="EMBL/GenBank/DDBJ databases">
        <title>A genome reference for cultivated species of the human gut microbiota.</title>
        <authorList>
            <person name="Zou Y."/>
            <person name="Xue W."/>
            <person name="Luo G."/>
        </authorList>
    </citation>
    <scope>NUCLEOTIDE SEQUENCE [LARGE SCALE GENOMIC DNA]</scope>
    <source>
        <strain evidence="2 3">AF36-7BH</strain>
    </source>
</reference>
<dbReference type="Proteomes" id="UP000285201">
    <property type="component" value="Unassembled WGS sequence"/>
</dbReference>
<dbReference type="Gene3D" id="3.40.50.2300">
    <property type="match status" value="1"/>
</dbReference>
<dbReference type="EMBL" id="QROY01000003">
    <property type="protein sequence ID" value="RHL70141.1"/>
    <property type="molecule type" value="Genomic_DNA"/>
</dbReference>
<feature type="signal peptide" evidence="1">
    <location>
        <begin position="1"/>
        <end position="22"/>
    </location>
</feature>
<evidence type="ECO:0000313" key="2">
    <source>
        <dbReference type="EMBL" id="RHL70141.1"/>
    </source>
</evidence>
<proteinExistence type="predicted"/>
<sequence length="408" mass="43466">MKRFKKLLCVVLAVMTMSVLFAGCGKNDGEANDSGSAEFEKIKVAYATNNVDETFVTMKNAYETVVGPTLNIEFMFSEALKDTGAMTTFIENAYAAGCQGVIVDLSSGIDQAAAVCNDLGMWFVGISSADAAENMEMEKYVSVVGAGAAGYGASYADAIKSVVNDGKNHSILLMSGAACYGATSFIEGTAGSLKALQDVYGLKYTKDIKELATTKTQIDAENDKGIKITIFPGMADLATTVSPILQTGNYDVLVGTSNIYDSLGVAVDEVEKSLKMDIKFITRSTFSDAITAAVNGKDSQGSPVIDAIVCPGTFERIGAAIMIRNAYDGFADKMRADGRCSYVSKNAPLAVASVDAYNALVKEGNPYAFMTTEDILSLTNKKNPDVTWKTIDDFGGKLTTQYILEKFK</sequence>
<dbReference type="RefSeq" id="WP_118264660.1">
    <property type="nucleotide sequence ID" value="NZ_DAWEPM010000023.1"/>
</dbReference>
<comment type="caution">
    <text evidence="2">The sequence shown here is derived from an EMBL/GenBank/DDBJ whole genome shotgun (WGS) entry which is preliminary data.</text>
</comment>
<accession>A0A415MCY6</accession>
<evidence type="ECO:0008006" key="4">
    <source>
        <dbReference type="Google" id="ProtNLM"/>
    </source>
</evidence>
<evidence type="ECO:0000256" key="1">
    <source>
        <dbReference type="SAM" id="SignalP"/>
    </source>
</evidence>
<evidence type="ECO:0000313" key="3">
    <source>
        <dbReference type="Proteomes" id="UP000285201"/>
    </source>
</evidence>
<dbReference type="SUPFAM" id="SSF53822">
    <property type="entry name" value="Periplasmic binding protein-like I"/>
    <property type="match status" value="1"/>
</dbReference>
<name>A0A415MCY6_9FIRM</name>
<keyword evidence="1" id="KW-0732">Signal</keyword>
<dbReference type="AlphaFoldDB" id="A0A415MCY6"/>
<dbReference type="PROSITE" id="PS51257">
    <property type="entry name" value="PROKAR_LIPOPROTEIN"/>
    <property type="match status" value="1"/>
</dbReference>
<organism evidence="2 3">
    <name type="scientific">Lachnospira eligens</name>
    <dbReference type="NCBI Taxonomy" id="39485"/>
    <lineage>
        <taxon>Bacteria</taxon>
        <taxon>Bacillati</taxon>
        <taxon>Bacillota</taxon>
        <taxon>Clostridia</taxon>
        <taxon>Lachnospirales</taxon>
        <taxon>Lachnospiraceae</taxon>
        <taxon>Lachnospira</taxon>
    </lineage>
</organism>
<gene>
    <name evidence="2" type="ORF">DW007_03955</name>
</gene>
<protein>
    <recommendedName>
        <fullName evidence="4">Sugar ABC transporter substrate-binding protein</fullName>
    </recommendedName>
</protein>
<feature type="chain" id="PRO_5038493790" description="Sugar ABC transporter substrate-binding protein" evidence="1">
    <location>
        <begin position="23"/>
        <end position="408"/>
    </location>
</feature>
<dbReference type="InterPro" id="IPR028082">
    <property type="entry name" value="Peripla_BP_I"/>
</dbReference>